<dbReference type="EMBL" id="CP136051">
    <property type="protein sequence ID" value="WOK06256.1"/>
    <property type="molecule type" value="Genomic_DNA"/>
</dbReference>
<feature type="transmembrane region" description="Helical" evidence="3">
    <location>
        <begin position="295"/>
        <end position="314"/>
    </location>
</feature>
<dbReference type="InterPro" id="IPR003567">
    <property type="entry name" value="Cyt_c_biogenesis"/>
</dbReference>
<feature type="domain" description="Cytochrome c-type biogenesis protein CcmF C-terminal" evidence="5">
    <location>
        <begin position="339"/>
        <end position="535"/>
    </location>
</feature>
<feature type="transmembrane region" description="Helical" evidence="3">
    <location>
        <begin position="233"/>
        <end position="251"/>
    </location>
</feature>
<feature type="domain" description="Cytochrome c assembly protein" evidence="4">
    <location>
        <begin position="99"/>
        <end position="318"/>
    </location>
</feature>
<feature type="transmembrane region" description="Helical" evidence="3">
    <location>
        <begin position="374"/>
        <end position="392"/>
    </location>
</feature>
<dbReference type="Proteomes" id="UP001302349">
    <property type="component" value="Chromosome"/>
</dbReference>
<dbReference type="InterPro" id="IPR032523">
    <property type="entry name" value="CcmF_C"/>
</dbReference>
<keyword evidence="3" id="KW-1133">Transmembrane helix</keyword>
<organism evidence="6 7">
    <name type="scientific">Imperialibacter roseus</name>
    <dbReference type="NCBI Taxonomy" id="1324217"/>
    <lineage>
        <taxon>Bacteria</taxon>
        <taxon>Pseudomonadati</taxon>
        <taxon>Bacteroidota</taxon>
        <taxon>Cytophagia</taxon>
        <taxon>Cytophagales</taxon>
        <taxon>Flammeovirgaceae</taxon>
        <taxon>Imperialibacter</taxon>
    </lineage>
</organism>
<accession>A0ABZ0INF6</accession>
<feature type="transmembrane region" description="Helical" evidence="3">
    <location>
        <begin position="103"/>
        <end position="121"/>
    </location>
</feature>
<keyword evidence="2" id="KW-0201">Cytochrome c-type biogenesis</keyword>
<feature type="transmembrane region" description="Helical" evidence="3">
    <location>
        <begin position="50"/>
        <end position="68"/>
    </location>
</feature>
<sequence>MIHTFVGNLGHFLVITAFVSVLISAFSYWKAQRSDEIAKPSWLSYARIAFYIHGASVFGIVASLFYIINSHYFEYHYAWSHSSAELPVYYQIATFWNGQEGSFLLWAFWHVILGAILINTNKFWEAPIMAVFAAVQAFLLSMILGVVIFNVKFGSSPFILLREAMNAPIFQLNPDFVPKDGSGLNPLLQNYWMVIHPPTLFLGFATTIIPFVYCMAGLWIGKYKEWVRPALPWALFSAVTLGIGILMGAYWAYETLNFGGYWNWDPVENAIYVPWLVLVAAIHTMITFKKSNNALKASMVLSIATFILVLYATFLTRSGILGDSSVHSFTDLGLSGQLLVYLLTFTVLSVWLLAKTWSKIPTSEEEVSTYSREFWIFMGAATLCVMAFQVIIPTSIPVWNAIVELFGGISNVAPPADQVAFYSKWQIWLAVILALLSGTGQFFWWKKVDKQKLKESLFYPAVISLLASGIIIVVAKVTEPAYILLLTAGIYSIVANGKILFSLLKTSPKLAGGAVAHIGIAMMLVGVLFSSGYSRIISLNNTGMIWNKDFPEEMNTKNLLLFQHETVQMGDYSLNYKGLRKEIDGFPGYVSTSAIEAFGDQRKVVARKDIEWNGKKYFSEGDTLVLDNPENSFFEIEYSKSDGKKFTLYPRFQINESMGMQVYSPDIKRTLTSDLYTHVRTFPDPESETEWGEMEEVTVKVGETFFVNDFVARVQGIERITEIPQVTLGLEDVAIKARIVISGADEDYIVEPIYLIKDRMIGLIPEEVKDVASKITFLNVHPESNSFTFGINTTQKEWVILEAVVKPYINVLWTGTLIMVLGFAMAIRRRYVEFIKMRDKGQEE</sequence>
<evidence type="ECO:0000256" key="1">
    <source>
        <dbReference type="ARBA" id="ARBA00009186"/>
    </source>
</evidence>
<dbReference type="InterPro" id="IPR002541">
    <property type="entry name" value="Cyt_c_assembly"/>
</dbReference>
<evidence type="ECO:0000259" key="5">
    <source>
        <dbReference type="Pfam" id="PF16327"/>
    </source>
</evidence>
<dbReference type="RefSeq" id="WP_317488983.1">
    <property type="nucleotide sequence ID" value="NZ_CP136051.1"/>
</dbReference>
<feature type="transmembrane region" description="Helical" evidence="3">
    <location>
        <begin position="425"/>
        <end position="445"/>
    </location>
</feature>
<reference evidence="6 7" key="1">
    <citation type="journal article" date="2023" name="Microbiol. Resour. Announc.">
        <title>Complete Genome Sequence of Imperialibacter roseus strain P4T.</title>
        <authorList>
            <person name="Tizabi D.R."/>
            <person name="Bachvaroff T."/>
            <person name="Hill R.T."/>
        </authorList>
    </citation>
    <scope>NUCLEOTIDE SEQUENCE [LARGE SCALE GENOMIC DNA]</scope>
    <source>
        <strain evidence="6 7">P4T</strain>
    </source>
</reference>
<feature type="transmembrane region" description="Helical" evidence="3">
    <location>
        <begin position="513"/>
        <end position="533"/>
    </location>
</feature>
<dbReference type="PANTHER" id="PTHR43653">
    <property type="entry name" value="CYTOCHROME C ASSEMBLY PROTEIN-RELATED"/>
    <property type="match status" value="1"/>
</dbReference>
<comment type="similarity">
    <text evidence="1">Belongs to the CcmF/CycK/Ccl1/NrfE/CcsA family.</text>
</comment>
<protein>
    <submittedName>
        <fullName evidence="6">Cytochrome c biogenesis protein CcsA</fullName>
    </submittedName>
</protein>
<evidence type="ECO:0000313" key="6">
    <source>
        <dbReference type="EMBL" id="WOK06256.1"/>
    </source>
</evidence>
<evidence type="ECO:0000259" key="4">
    <source>
        <dbReference type="Pfam" id="PF01578"/>
    </source>
</evidence>
<proteinExistence type="inferred from homology"/>
<keyword evidence="7" id="KW-1185">Reference proteome</keyword>
<evidence type="ECO:0000256" key="3">
    <source>
        <dbReference type="SAM" id="Phobius"/>
    </source>
</evidence>
<evidence type="ECO:0000256" key="2">
    <source>
        <dbReference type="ARBA" id="ARBA00022748"/>
    </source>
</evidence>
<feature type="transmembrane region" description="Helical" evidence="3">
    <location>
        <begin position="457"/>
        <end position="475"/>
    </location>
</feature>
<feature type="transmembrane region" description="Helical" evidence="3">
    <location>
        <begin position="271"/>
        <end position="288"/>
    </location>
</feature>
<feature type="transmembrane region" description="Helical" evidence="3">
    <location>
        <begin position="12"/>
        <end position="29"/>
    </location>
</feature>
<dbReference type="PANTHER" id="PTHR43653:SF1">
    <property type="entry name" value="CYTOCHROME C-TYPE BIOGENESIS PROTEIN CCMF"/>
    <property type="match status" value="1"/>
</dbReference>
<name>A0ABZ0INF6_9BACT</name>
<feature type="transmembrane region" description="Helical" evidence="3">
    <location>
        <begin position="481"/>
        <end position="501"/>
    </location>
</feature>
<evidence type="ECO:0000313" key="7">
    <source>
        <dbReference type="Proteomes" id="UP001302349"/>
    </source>
</evidence>
<feature type="transmembrane region" description="Helical" evidence="3">
    <location>
        <begin position="808"/>
        <end position="827"/>
    </location>
</feature>
<keyword evidence="3" id="KW-0812">Transmembrane</keyword>
<dbReference type="PRINTS" id="PR01410">
    <property type="entry name" value="CCBIOGENESIS"/>
</dbReference>
<dbReference type="Pfam" id="PF16327">
    <property type="entry name" value="CcmF_C"/>
    <property type="match status" value="1"/>
</dbReference>
<keyword evidence="3" id="KW-0472">Membrane</keyword>
<feature type="transmembrane region" description="Helical" evidence="3">
    <location>
        <begin position="128"/>
        <end position="151"/>
    </location>
</feature>
<feature type="transmembrane region" description="Helical" evidence="3">
    <location>
        <begin position="334"/>
        <end position="354"/>
    </location>
</feature>
<feature type="transmembrane region" description="Helical" evidence="3">
    <location>
        <begin position="200"/>
        <end position="221"/>
    </location>
</feature>
<gene>
    <name evidence="6" type="primary">ccsA</name>
    <name evidence="6" type="ORF">RT717_24585</name>
</gene>
<dbReference type="Pfam" id="PF01578">
    <property type="entry name" value="Cytochrom_C_asm"/>
    <property type="match status" value="1"/>
</dbReference>